<dbReference type="Pfam" id="PF13439">
    <property type="entry name" value="Glyco_transf_4"/>
    <property type="match status" value="1"/>
</dbReference>
<dbReference type="AlphaFoldDB" id="A0A6M0S518"/>
<accession>A0A6M0S518</accession>
<reference evidence="4 5" key="1">
    <citation type="journal article" date="2020" name="Microb. Ecol.">
        <title>Ecogenomics of the Marine Benthic Filamentous Cyanobacterium Adonisia.</title>
        <authorList>
            <person name="Walter J.M."/>
            <person name="Coutinho F.H."/>
            <person name="Leomil L."/>
            <person name="Hargreaves P.I."/>
            <person name="Campeao M.E."/>
            <person name="Vieira V.V."/>
            <person name="Silva B.S."/>
            <person name="Fistarol G.O."/>
            <person name="Salomon P.S."/>
            <person name="Sawabe T."/>
            <person name="Mino S."/>
            <person name="Hosokawa M."/>
            <person name="Miyashita H."/>
            <person name="Maruyama F."/>
            <person name="van Verk M.C."/>
            <person name="Dutilh B.E."/>
            <person name="Thompson C.C."/>
            <person name="Thompson F.L."/>
        </authorList>
    </citation>
    <scope>NUCLEOTIDE SEQUENCE [LARGE SCALE GENOMIC DNA]</scope>
    <source>
        <strain evidence="4 5">CCMR0082</strain>
    </source>
</reference>
<evidence type="ECO:0000259" key="2">
    <source>
        <dbReference type="Pfam" id="PF00534"/>
    </source>
</evidence>
<dbReference type="Pfam" id="PF00534">
    <property type="entry name" value="Glycos_transf_1"/>
    <property type="match status" value="1"/>
</dbReference>
<dbReference type="GO" id="GO:0009103">
    <property type="term" value="P:lipopolysaccharide biosynthetic process"/>
    <property type="evidence" value="ECO:0007669"/>
    <property type="project" value="TreeGrafter"/>
</dbReference>
<dbReference type="RefSeq" id="WP_163663128.1">
    <property type="nucleotide sequence ID" value="NZ_QZCE01000002.1"/>
</dbReference>
<dbReference type="GO" id="GO:0016757">
    <property type="term" value="F:glycosyltransferase activity"/>
    <property type="evidence" value="ECO:0007669"/>
    <property type="project" value="InterPro"/>
</dbReference>
<protein>
    <submittedName>
        <fullName evidence="4">MSMEG_0565 family glycosyltransferase</fullName>
    </submittedName>
</protein>
<keyword evidence="1 4" id="KW-0808">Transferase</keyword>
<dbReference type="PANTHER" id="PTHR46401">
    <property type="entry name" value="GLYCOSYLTRANSFERASE WBBK-RELATED"/>
    <property type="match status" value="1"/>
</dbReference>
<dbReference type="EMBL" id="QZCE01000002">
    <property type="protein sequence ID" value="NEZ63557.1"/>
    <property type="molecule type" value="Genomic_DNA"/>
</dbReference>
<dbReference type="InterPro" id="IPR028098">
    <property type="entry name" value="Glyco_trans_4-like_N"/>
</dbReference>
<organism evidence="4 5">
    <name type="scientific">Adonisia turfae CCMR0082</name>
    <dbReference type="NCBI Taxonomy" id="2304604"/>
    <lineage>
        <taxon>Bacteria</taxon>
        <taxon>Bacillati</taxon>
        <taxon>Cyanobacteriota</taxon>
        <taxon>Adonisia</taxon>
        <taxon>Adonisia turfae</taxon>
    </lineage>
</organism>
<sequence>MALRIALLTYSTKPRGSVIHTLELAQALAELGHHPCVFALDKDGQGVHRPTAFPTCSVPAAPCDAGIDQLIQQRIGEFVTFFQSHPQQYDIYHAQDCLSANALAILQQQARIPHFVRTVHHIEDFQSPYLQNCQEKSIHQPARCLCVSDVWQQVLAEDYNIQAHRVINGVSRRFSANPDGSETALANSYGIRSGPVYLTVGGIEPRKNSINLLKAFHQVRQVQPQAQLVIAGGATLFDYQAYRQAFMALVEAYDLADGLVLPGVVPDKDLPTLYRLANVFVFPSVQEGWGLVVLEAIASGLPVLTSNQAPFTEFLSPQEARLVAPEDVGAIATAMLNLLNPTIAQPLIHHSQPIISHYSWQQSAKMHLELYYQLTSGLNNMR</sequence>
<feature type="domain" description="Glycosyl transferase family 1" evidence="2">
    <location>
        <begin position="194"/>
        <end position="340"/>
    </location>
</feature>
<dbReference type="InterPro" id="IPR001296">
    <property type="entry name" value="Glyco_trans_1"/>
</dbReference>
<proteinExistence type="predicted"/>
<dbReference type="Gene3D" id="3.40.50.2000">
    <property type="entry name" value="Glycogen Phosphorylase B"/>
    <property type="match status" value="2"/>
</dbReference>
<evidence type="ECO:0000313" key="4">
    <source>
        <dbReference type="EMBL" id="NEZ63557.1"/>
    </source>
</evidence>
<dbReference type="CDD" id="cd03801">
    <property type="entry name" value="GT4_PimA-like"/>
    <property type="match status" value="1"/>
</dbReference>
<comment type="caution">
    <text evidence="4">The sequence shown here is derived from an EMBL/GenBank/DDBJ whole genome shotgun (WGS) entry which is preliminary data.</text>
</comment>
<gene>
    <name evidence="4" type="ORF">D0962_12315</name>
</gene>
<evidence type="ECO:0000259" key="3">
    <source>
        <dbReference type="Pfam" id="PF13439"/>
    </source>
</evidence>
<dbReference type="PANTHER" id="PTHR46401:SF2">
    <property type="entry name" value="GLYCOSYLTRANSFERASE WBBK-RELATED"/>
    <property type="match status" value="1"/>
</dbReference>
<evidence type="ECO:0000313" key="5">
    <source>
        <dbReference type="Proteomes" id="UP000473574"/>
    </source>
</evidence>
<dbReference type="NCBIfam" id="TIGR04047">
    <property type="entry name" value="MSMEG_0565_glyc"/>
    <property type="match status" value="1"/>
</dbReference>
<dbReference type="Proteomes" id="UP000473574">
    <property type="component" value="Unassembled WGS sequence"/>
</dbReference>
<feature type="domain" description="Glycosyltransferase subfamily 4-like N-terminal" evidence="3">
    <location>
        <begin position="15"/>
        <end position="167"/>
    </location>
</feature>
<evidence type="ECO:0000256" key="1">
    <source>
        <dbReference type="ARBA" id="ARBA00022679"/>
    </source>
</evidence>
<dbReference type="InterPro" id="IPR023986">
    <property type="entry name" value="GlycosylTfrase_MSMEG0565"/>
</dbReference>
<name>A0A6M0S518_9CYAN</name>
<dbReference type="SUPFAM" id="SSF53756">
    <property type="entry name" value="UDP-Glycosyltransferase/glycogen phosphorylase"/>
    <property type="match status" value="1"/>
</dbReference>